<organism evidence="4 5">
    <name type="scientific">Aspergillus cavernicola</name>
    <dbReference type="NCBI Taxonomy" id="176166"/>
    <lineage>
        <taxon>Eukaryota</taxon>
        <taxon>Fungi</taxon>
        <taxon>Dikarya</taxon>
        <taxon>Ascomycota</taxon>
        <taxon>Pezizomycotina</taxon>
        <taxon>Eurotiomycetes</taxon>
        <taxon>Eurotiomycetidae</taxon>
        <taxon>Eurotiales</taxon>
        <taxon>Aspergillaceae</taxon>
        <taxon>Aspergillus</taxon>
        <taxon>Aspergillus subgen. Nidulantes</taxon>
    </lineage>
</organism>
<keyword evidence="2 3" id="KW-0040">ANK repeat</keyword>
<gene>
    <name evidence="4" type="ORF">BDW59DRAFT_156623</name>
</gene>
<dbReference type="Proteomes" id="UP001610335">
    <property type="component" value="Unassembled WGS sequence"/>
</dbReference>
<reference evidence="4 5" key="1">
    <citation type="submission" date="2024-07" db="EMBL/GenBank/DDBJ databases">
        <title>Section-level genome sequencing and comparative genomics of Aspergillus sections Usti and Cavernicolus.</title>
        <authorList>
            <consortium name="Lawrence Berkeley National Laboratory"/>
            <person name="Nybo J.L."/>
            <person name="Vesth T.C."/>
            <person name="Theobald S."/>
            <person name="Frisvad J.C."/>
            <person name="Larsen T.O."/>
            <person name="Kjaerboelling I."/>
            <person name="Rothschild-Mancinelli K."/>
            <person name="Lyhne E.K."/>
            <person name="Kogle M.E."/>
            <person name="Barry K."/>
            <person name="Clum A."/>
            <person name="Na H."/>
            <person name="Ledsgaard L."/>
            <person name="Lin J."/>
            <person name="Lipzen A."/>
            <person name="Kuo A."/>
            <person name="Riley R."/>
            <person name="Mondo S."/>
            <person name="LaButti K."/>
            <person name="Haridas S."/>
            <person name="Pangalinan J."/>
            <person name="Salamov A.A."/>
            <person name="Simmons B.A."/>
            <person name="Magnuson J.K."/>
            <person name="Chen J."/>
            <person name="Drula E."/>
            <person name="Henrissat B."/>
            <person name="Wiebenga A."/>
            <person name="Lubbers R.J."/>
            <person name="Gomes A.C."/>
            <person name="Makela M.R."/>
            <person name="Stajich J."/>
            <person name="Grigoriev I.V."/>
            <person name="Mortensen U.H."/>
            <person name="De vries R.P."/>
            <person name="Baker S.E."/>
            <person name="Andersen M.R."/>
        </authorList>
    </citation>
    <scope>NUCLEOTIDE SEQUENCE [LARGE SCALE GENOMIC DNA]</scope>
    <source>
        <strain evidence="4 5">CBS 600.67</strain>
    </source>
</reference>
<dbReference type="PANTHER" id="PTHR24171">
    <property type="entry name" value="ANKYRIN REPEAT DOMAIN-CONTAINING PROTEIN 39-RELATED"/>
    <property type="match status" value="1"/>
</dbReference>
<evidence type="ECO:0000256" key="2">
    <source>
        <dbReference type="ARBA" id="ARBA00023043"/>
    </source>
</evidence>
<dbReference type="SUPFAM" id="SSF48403">
    <property type="entry name" value="Ankyrin repeat"/>
    <property type="match status" value="1"/>
</dbReference>
<evidence type="ECO:0000256" key="3">
    <source>
        <dbReference type="PROSITE-ProRule" id="PRU00023"/>
    </source>
</evidence>
<dbReference type="Gene3D" id="1.25.40.20">
    <property type="entry name" value="Ankyrin repeat-containing domain"/>
    <property type="match status" value="2"/>
</dbReference>
<dbReference type="EMBL" id="JBFXLS010000003">
    <property type="protein sequence ID" value="KAL2833825.1"/>
    <property type="molecule type" value="Genomic_DNA"/>
</dbReference>
<proteinExistence type="predicted"/>
<dbReference type="PANTHER" id="PTHR24171:SF10">
    <property type="entry name" value="ANKYRIN REPEAT DOMAIN-CONTAINING PROTEIN 29-LIKE"/>
    <property type="match status" value="1"/>
</dbReference>
<protein>
    <submittedName>
        <fullName evidence="4">Ankyrin</fullName>
    </submittedName>
</protein>
<dbReference type="SMART" id="SM00248">
    <property type="entry name" value="ANK"/>
    <property type="match status" value="5"/>
</dbReference>
<evidence type="ECO:0000313" key="5">
    <source>
        <dbReference type="Proteomes" id="UP001610335"/>
    </source>
</evidence>
<accession>A0ABR4J1F7</accession>
<dbReference type="InterPro" id="IPR036770">
    <property type="entry name" value="Ankyrin_rpt-contain_sf"/>
</dbReference>
<dbReference type="InterPro" id="IPR002110">
    <property type="entry name" value="Ankyrin_rpt"/>
</dbReference>
<feature type="repeat" description="ANK" evidence="3">
    <location>
        <begin position="163"/>
        <end position="195"/>
    </location>
</feature>
<keyword evidence="5" id="KW-1185">Reference proteome</keyword>
<evidence type="ECO:0000256" key="1">
    <source>
        <dbReference type="ARBA" id="ARBA00022737"/>
    </source>
</evidence>
<comment type="caution">
    <text evidence="4">The sequence shown here is derived from an EMBL/GenBank/DDBJ whole genome shotgun (WGS) entry which is preliminary data.</text>
</comment>
<evidence type="ECO:0000313" key="4">
    <source>
        <dbReference type="EMBL" id="KAL2833825.1"/>
    </source>
</evidence>
<dbReference type="Pfam" id="PF12796">
    <property type="entry name" value="Ank_2"/>
    <property type="match status" value="1"/>
</dbReference>
<keyword evidence="1" id="KW-0677">Repeat</keyword>
<dbReference type="PROSITE" id="PS50088">
    <property type="entry name" value="ANK_REPEAT"/>
    <property type="match status" value="2"/>
</dbReference>
<feature type="repeat" description="ANK" evidence="3">
    <location>
        <begin position="209"/>
        <end position="241"/>
    </location>
</feature>
<sequence>MQTDFINAAKANDLDRLDYLMDIEELQIPLLNKRWDFSGGTTARLLACMDAARHNHPEALSLIFKRGCMINIDIIIELFQGKRKDCIDALLAQGWDVSMPLGHVGDPLILSLRDLDMVQFLLSRGADPNRGYYMDTWTALEIAAARKSISVIEALLVAGAKLKKSHALARAAGNGNIDVVAYLLDRGAAIDEVGDDPFIFDNDLSPEFNAKNALCTAAFRGQPAAVEFLLARGADPSVKSRHGDSAWELAEMKGNQACVDILNRYK</sequence>
<name>A0ABR4J1F7_9EURO</name>